<feature type="domain" description="Schlafen AlbA-2" evidence="2">
    <location>
        <begin position="105"/>
        <end position="243"/>
    </location>
</feature>
<dbReference type="InterPro" id="IPR007421">
    <property type="entry name" value="Schlafen_AlbA_2_dom"/>
</dbReference>
<dbReference type="Proteomes" id="UP000594480">
    <property type="component" value="Chromosome"/>
</dbReference>
<evidence type="ECO:0000313" key="3">
    <source>
        <dbReference type="EMBL" id="QPE05893.1"/>
    </source>
</evidence>
<proteinExistence type="predicted"/>
<evidence type="ECO:0000256" key="1">
    <source>
        <dbReference type="SAM" id="Phobius"/>
    </source>
</evidence>
<dbReference type="Gene3D" id="3.30.950.30">
    <property type="entry name" value="Schlafen, AAA domain"/>
    <property type="match status" value="1"/>
</dbReference>
<feature type="transmembrane region" description="Helical" evidence="1">
    <location>
        <begin position="34"/>
        <end position="56"/>
    </location>
</feature>
<dbReference type="EMBL" id="CP064760">
    <property type="protein sequence ID" value="QPE05893.1"/>
    <property type="molecule type" value="Genomic_DNA"/>
</dbReference>
<keyword evidence="3" id="KW-0547">Nucleotide-binding</keyword>
<evidence type="ECO:0000259" key="2">
    <source>
        <dbReference type="Pfam" id="PF04326"/>
    </source>
</evidence>
<keyword evidence="1" id="KW-0472">Membrane</keyword>
<protein>
    <submittedName>
        <fullName evidence="3">ATP-binding protein</fullName>
    </submittedName>
</protein>
<dbReference type="KEGG" id="msf:IT882_01700"/>
<dbReference type="Pfam" id="PF04326">
    <property type="entry name" value="SLFN_AlbA_2"/>
    <property type="match status" value="1"/>
</dbReference>
<organism evidence="3 4">
    <name type="scientific">Microbacterium schleiferi</name>
    <dbReference type="NCBI Taxonomy" id="69362"/>
    <lineage>
        <taxon>Bacteria</taxon>
        <taxon>Bacillati</taxon>
        <taxon>Actinomycetota</taxon>
        <taxon>Actinomycetes</taxon>
        <taxon>Micrococcales</taxon>
        <taxon>Microbacteriaceae</taxon>
        <taxon>Microbacterium</taxon>
    </lineage>
</organism>
<feature type="transmembrane region" description="Helical" evidence="1">
    <location>
        <begin position="68"/>
        <end position="88"/>
    </location>
</feature>
<sequence length="274" mass="29760">MVEYAIGLPIALLFSYLVALAMRRVFRERLPLSLPVMILTSILGTAIGLFVAGWFIPGLRLWEPLTLLIAFGSSILVTFLVSGLFAGLRRDPGDVDVAALLAAGESDRVELKETARWNVREGKKDPRMEQVIAKTVAAFLNSGGGTLVVGANDDGEALGLERDLATLRVPDADRFELWLRDMLSTLLGRNAAALPIVRFPTAPNGNMVCAIVCPPSPRPVFVTHAKDGASTELWVRVGNSTRSFAVDEAVEYVARHWGGRRVRSRSGDTKHPAT</sequence>
<keyword evidence="1" id="KW-0812">Transmembrane</keyword>
<name>A0A7S8N026_9MICO</name>
<keyword evidence="3" id="KW-0067">ATP-binding</keyword>
<dbReference type="GO" id="GO:0005524">
    <property type="term" value="F:ATP binding"/>
    <property type="evidence" value="ECO:0007669"/>
    <property type="project" value="UniProtKB-KW"/>
</dbReference>
<keyword evidence="4" id="KW-1185">Reference proteome</keyword>
<gene>
    <name evidence="3" type="ORF">IT882_01700</name>
</gene>
<evidence type="ECO:0000313" key="4">
    <source>
        <dbReference type="Proteomes" id="UP000594480"/>
    </source>
</evidence>
<feature type="transmembrane region" description="Helical" evidence="1">
    <location>
        <begin position="6"/>
        <end position="22"/>
    </location>
</feature>
<keyword evidence="1" id="KW-1133">Transmembrane helix</keyword>
<accession>A0A7S8N026</accession>
<dbReference type="AlphaFoldDB" id="A0A7S8N026"/>
<dbReference type="InterPro" id="IPR038461">
    <property type="entry name" value="Schlafen_AlbA_2_dom_sf"/>
</dbReference>
<reference evidence="3 4" key="1">
    <citation type="submission" date="2020-11" db="EMBL/GenBank/DDBJ databases">
        <title>Amino acid is mineralized and recycled by bacteria in oceanic microbiome.</title>
        <authorList>
            <person name="Zheng L.Y."/>
        </authorList>
    </citation>
    <scope>NUCLEOTIDE SEQUENCE [LARGE SCALE GENOMIC DNA]</scope>
    <source>
        <strain evidence="3 4">A32-1</strain>
    </source>
</reference>